<dbReference type="InterPro" id="IPR050482">
    <property type="entry name" value="Sensor_HK_TwoCompSys"/>
</dbReference>
<dbReference type="SMART" id="SM00387">
    <property type="entry name" value="HATPase_c"/>
    <property type="match status" value="1"/>
</dbReference>
<keyword evidence="11" id="KW-0472">Membrane</keyword>
<comment type="catalytic activity">
    <reaction evidence="1">
        <text>ATP + protein L-histidine = ADP + protein N-phospho-L-histidine.</text>
        <dbReference type="EC" id="2.7.13.3"/>
    </reaction>
</comment>
<dbReference type="SUPFAM" id="SSF55874">
    <property type="entry name" value="ATPase domain of HSP90 chaperone/DNA topoisomerase II/histidine kinase"/>
    <property type="match status" value="1"/>
</dbReference>
<gene>
    <name evidence="13" type="primary">txxe 2896</name>
    <name evidence="13" type="ORF">TXXE_14275</name>
</gene>
<feature type="domain" description="Histidine kinase/HSP90-like ATPase" evidence="12">
    <location>
        <begin position="185"/>
        <end position="280"/>
    </location>
</feature>
<keyword evidence="7" id="KW-0067">ATP-binding</keyword>
<evidence type="ECO:0000256" key="11">
    <source>
        <dbReference type="SAM" id="Phobius"/>
    </source>
</evidence>
<reference evidence="13 14" key="1">
    <citation type="submission" date="2021-04" db="EMBL/GenBank/DDBJ databases">
        <authorList>
            <person name="Rakotoarivonina H."/>
        </authorList>
    </citation>
    <scope>NUCLEOTIDE SEQUENCE [LARGE SCALE GENOMIC DNA]</scope>
    <source>
        <strain evidence="13 14">XE</strain>
    </source>
</reference>
<organism evidence="13 14">
    <name type="scientific">Thermobacillus xylanilyticus</name>
    <dbReference type="NCBI Taxonomy" id="76633"/>
    <lineage>
        <taxon>Bacteria</taxon>
        <taxon>Bacillati</taxon>
        <taxon>Bacillota</taxon>
        <taxon>Bacilli</taxon>
        <taxon>Bacillales</taxon>
        <taxon>Paenibacillaceae</taxon>
        <taxon>Thermobacillus</taxon>
    </lineage>
</organism>
<evidence type="ECO:0000256" key="8">
    <source>
        <dbReference type="ARBA" id="ARBA00023012"/>
    </source>
</evidence>
<proteinExistence type="predicted"/>
<dbReference type="Pfam" id="PF07730">
    <property type="entry name" value="HisKA_3"/>
    <property type="match status" value="1"/>
</dbReference>
<evidence type="ECO:0000256" key="1">
    <source>
        <dbReference type="ARBA" id="ARBA00000085"/>
    </source>
</evidence>
<feature type="coiled-coil region" evidence="9">
    <location>
        <begin position="53"/>
        <end position="96"/>
    </location>
</feature>
<dbReference type="RefSeq" id="WP_213485205.1">
    <property type="nucleotide sequence ID" value="NZ_CAJRAY010000077.1"/>
</dbReference>
<keyword evidence="8" id="KW-0902">Two-component regulatory system</keyword>
<evidence type="ECO:0000256" key="2">
    <source>
        <dbReference type="ARBA" id="ARBA00012438"/>
    </source>
</evidence>
<dbReference type="Proteomes" id="UP000681526">
    <property type="component" value="Unassembled WGS sequence"/>
</dbReference>
<dbReference type="GO" id="GO:0016301">
    <property type="term" value="F:kinase activity"/>
    <property type="evidence" value="ECO:0007669"/>
    <property type="project" value="UniProtKB-KW"/>
</dbReference>
<protein>
    <recommendedName>
        <fullName evidence="2">histidine kinase</fullName>
        <ecNumber evidence="2">2.7.13.3</ecNumber>
    </recommendedName>
</protein>
<feature type="transmembrane region" description="Helical" evidence="11">
    <location>
        <begin position="42"/>
        <end position="60"/>
    </location>
</feature>
<keyword evidence="6 13" id="KW-0418">Kinase</keyword>
<comment type="caution">
    <text evidence="13">The sequence shown here is derived from an EMBL/GenBank/DDBJ whole genome shotgun (WGS) entry which is preliminary data.</text>
</comment>
<dbReference type="Gene3D" id="1.20.5.1930">
    <property type="match status" value="1"/>
</dbReference>
<keyword evidence="11" id="KW-1133">Transmembrane helix</keyword>
<evidence type="ECO:0000259" key="12">
    <source>
        <dbReference type="SMART" id="SM00387"/>
    </source>
</evidence>
<dbReference type="CDD" id="cd16917">
    <property type="entry name" value="HATPase_UhpB-NarQ-NarX-like"/>
    <property type="match status" value="1"/>
</dbReference>
<feature type="region of interest" description="Disordered" evidence="10">
    <location>
        <begin position="265"/>
        <end position="302"/>
    </location>
</feature>
<name>A0ABM8V7C1_THEXY</name>
<dbReference type="PANTHER" id="PTHR24421">
    <property type="entry name" value="NITRATE/NITRITE SENSOR PROTEIN NARX-RELATED"/>
    <property type="match status" value="1"/>
</dbReference>
<keyword evidence="5" id="KW-0547">Nucleotide-binding</keyword>
<dbReference type="Gene3D" id="3.30.565.10">
    <property type="entry name" value="Histidine kinase-like ATPase, C-terminal domain"/>
    <property type="match status" value="1"/>
</dbReference>
<keyword evidence="4" id="KW-0808">Transferase</keyword>
<evidence type="ECO:0000256" key="10">
    <source>
        <dbReference type="SAM" id="MobiDB-lite"/>
    </source>
</evidence>
<evidence type="ECO:0000256" key="3">
    <source>
        <dbReference type="ARBA" id="ARBA00022553"/>
    </source>
</evidence>
<dbReference type="InterPro" id="IPR003594">
    <property type="entry name" value="HATPase_dom"/>
</dbReference>
<dbReference type="EMBL" id="CAJRAY010000077">
    <property type="protein sequence ID" value="CAG5090568.1"/>
    <property type="molecule type" value="Genomic_DNA"/>
</dbReference>
<evidence type="ECO:0000313" key="13">
    <source>
        <dbReference type="EMBL" id="CAG5090568.1"/>
    </source>
</evidence>
<evidence type="ECO:0000313" key="14">
    <source>
        <dbReference type="Proteomes" id="UP000681526"/>
    </source>
</evidence>
<keyword evidence="9" id="KW-0175">Coiled coil</keyword>
<dbReference type="EC" id="2.7.13.3" evidence="2"/>
<dbReference type="InterPro" id="IPR011712">
    <property type="entry name" value="Sig_transdc_His_kin_sub3_dim/P"/>
</dbReference>
<dbReference type="PANTHER" id="PTHR24421:SF10">
    <property type="entry name" value="NITRATE_NITRITE SENSOR PROTEIN NARQ"/>
    <property type="match status" value="1"/>
</dbReference>
<evidence type="ECO:0000256" key="5">
    <source>
        <dbReference type="ARBA" id="ARBA00022741"/>
    </source>
</evidence>
<keyword evidence="11" id="KW-0812">Transmembrane</keyword>
<evidence type="ECO:0000256" key="6">
    <source>
        <dbReference type="ARBA" id="ARBA00022777"/>
    </source>
</evidence>
<keyword evidence="14" id="KW-1185">Reference proteome</keyword>
<dbReference type="InterPro" id="IPR036890">
    <property type="entry name" value="HATPase_C_sf"/>
</dbReference>
<evidence type="ECO:0000256" key="7">
    <source>
        <dbReference type="ARBA" id="ARBA00022840"/>
    </source>
</evidence>
<keyword evidence="3" id="KW-0597">Phosphoprotein</keyword>
<feature type="compositionally biased region" description="Basic and acidic residues" evidence="10">
    <location>
        <begin position="274"/>
        <end position="293"/>
    </location>
</feature>
<evidence type="ECO:0000256" key="9">
    <source>
        <dbReference type="SAM" id="Coils"/>
    </source>
</evidence>
<accession>A0ABM8V7C1</accession>
<evidence type="ECO:0000256" key="4">
    <source>
        <dbReference type="ARBA" id="ARBA00022679"/>
    </source>
</evidence>
<sequence length="302" mass="34032">MKLSYRTIKHLILWTPTITIGLWEYLRHTVLLPYVSMDLGNLLAPVIVFLVTVTLLRKLFAKLEATQEELQRERMLKAALEEREQLARELHDGISQSLFLLSVKLDKLDRTDCSEAAREVSAGIRETIRRVYDDVRQSIANLRTLPAPGDFSWMASVEALGGEVTDAGIRFECEGRLPDRLLTSKEKVELLAIVREAVLNARKHANARTIRVAMEPSEGGGFRCEIADDGVGLGESDLKAFDRYGIRMMRSRAEEMGWRLEIRSAPGGGTTVTVEKEDRAARDDSPRTRLAFHERRKGGSRA</sequence>
<dbReference type="Pfam" id="PF02518">
    <property type="entry name" value="HATPase_c"/>
    <property type="match status" value="1"/>
</dbReference>